<keyword evidence="5" id="KW-0808">Transferase</keyword>
<gene>
    <name evidence="13" type="primary">bglF_4</name>
    <name evidence="13" type="ORF">CLPUN_26400</name>
</gene>
<keyword evidence="10" id="KW-0472">Membrane</keyword>
<organism evidence="13 14">
    <name type="scientific">Clostridium puniceum</name>
    <dbReference type="NCBI Taxonomy" id="29367"/>
    <lineage>
        <taxon>Bacteria</taxon>
        <taxon>Bacillati</taxon>
        <taxon>Bacillota</taxon>
        <taxon>Clostridia</taxon>
        <taxon>Eubacteriales</taxon>
        <taxon>Clostridiaceae</taxon>
        <taxon>Clostridium</taxon>
    </lineage>
</organism>
<name>A0A1S8TFW4_9CLOT</name>
<evidence type="ECO:0000313" key="14">
    <source>
        <dbReference type="Proteomes" id="UP000190890"/>
    </source>
</evidence>
<dbReference type="CDD" id="cd00212">
    <property type="entry name" value="PTS_IIB_glc"/>
    <property type="match status" value="1"/>
</dbReference>
<dbReference type="RefSeq" id="WP_341425235.1">
    <property type="nucleotide sequence ID" value="NZ_LZZM01000167.1"/>
</dbReference>
<evidence type="ECO:0000256" key="1">
    <source>
        <dbReference type="ARBA" id="ARBA00004651"/>
    </source>
</evidence>
<dbReference type="AlphaFoldDB" id="A0A1S8TFW4"/>
<proteinExistence type="predicted"/>
<dbReference type="InterPro" id="IPR001996">
    <property type="entry name" value="PTS_IIB_1"/>
</dbReference>
<keyword evidence="7" id="KW-0812">Transmembrane</keyword>
<keyword evidence="9" id="KW-1133">Transmembrane helix</keyword>
<reference evidence="13 14" key="1">
    <citation type="submission" date="2016-05" db="EMBL/GenBank/DDBJ databases">
        <title>Microbial solvent formation.</title>
        <authorList>
            <person name="Poehlein A."/>
            <person name="Montoya Solano J.D."/>
            <person name="Flitsch S."/>
            <person name="Krabben P."/>
            <person name="Duerre P."/>
            <person name="Daniel R."/>
        </authorList>
    </citation>
    <scope>NUCLEOTIDE SEQUENCE [LARGE SCALE GENOMIC DNA]</scope>
    <source>
        <strain evidence="13 14">DSM 2619</strain>
    </source>
</reference>
<keyword evidence="14" id="KW-1185">Reference proteome</keyword>
<dbReference type="Gene3D" id="3.30.1360.60">
    <property type="entry name" value="Glucose permease domain IIB"/>
    <property type="match status" value="1"/>
</dbReference>
<dbReference type="InterPro" id="IPR036878">
    <property type="entry name" value="Glu_permease_IIB"/>
</dbReference>
<keyword evidence="8" id="KW-0418">Kinase</keyword>
<keyword evidence="2" id="KW-0813">Transport</keyword>
<dbReference type="PANTHER" id="PTHR30175">
    <property type="entry name" value="PHOSPHOTRANSFERASE SYSTEM TRANSPORT PROTEIN"/>
    <property type="match status" value="1"/>
</dbReference>
<dbReference type="GO" id="GO:0005886">
    <property type="term" value="C:plasma membrane"/>
    <property type="evidence" value="ECO:0007669"/>
    <property type="project" value="UniProtKB-SubCell"/>
</dbReference>
<dbReference type="InterPro" id="IPR050558">
    <property type="entry name" value="PTS_Sugar-Specific_Components"/>
</dbReference>
<dbReference type="FunFam" id="3.30.1360.60:FF:000001">
    <property type="entry name" value="PTS system glucose-specific IIBC component PtsG"/>
    <property type="match status" value="1"/>
</dbReference>
<feature type="domain" description="PTS EIIB type-1" evidence="12">
    <location>
        <begin position="4"/>
        <end position="86"/>
    </location>
</feature>
<dbReference type="GO" id="GO:0008982">
    <property type="term" value="F:protein-N(PI)-phosphohistidine-sugar phosphotransferase activity"/>
    <property type="evidence" value="ECO:0007669"/>
    <property type="project" value="InterPro"/>
</dbReference>
<keyword evidence="6" id="KW-0598">Phosphotransferase system</keyword>
<dbReference type="GO" id="GO:0009401">
    <property type="term" value="P:phosphoenolpyruvate-dependent sugar phosphotransferase system"/>
    <property type="evidence" value="ECO:0007669"/>
    <property type="project" value="UniProtKB-KW"/>
</dbReference>
<evidence type="ECO:0000256" key="8">
    <source>
        <dbReference type="ARBA" id="ARBA00022777"/>
    </source>
</evidence>
<feature type="active site" description="Phosphocysteine intermediate; for EIIB activity" evidence="11">
    <location>
        <position position="26"/>
    </location>
</feature>
<evidence type="ECO:0000256" key="11">
    <source>
        <dbReference type="PROSITE-ProRule" id="PRU00421"/>
    </source>
</evidence>
<evidence type="ECO:0000256" key="4">
    <source>
        <dbReference type="ARBA" id="ARBA00022597"/>
    </source>
</evidence>
<dbReference type="PROSITE" id="PS01035">
    <property type="entry name" value="PTS_EIIB_TYPE_1_CYS"/>
    <property type="match status" value="1"/>
</dbReference>
<dbReference type="Pfam" id="PF00367">
    <property type="entry name" value="PTS_EIIB"/>
    <property type="match status" value="1"/>
</dbReference>
<evidence type="ECO:0000256" key="9">
    <source>
        <dbReference type="ARBA" id="ARBA00022989"/>
    </source>
</evidence>
<keyword evidence="3" id="KW-1003">Cell membrane</keyword>
<dbReference type="GO" id="GO:0015771">
    <property type="term" value="P:trehalose transport"/>
    <property type="evidence" value="ECO:0007669"/>
    <property type="project" value="TreeGrafter"/>
</dbReference>
<evidence type="ECO:0000256" key="6">
    <source>
        <dbReference type="ARBA" id="ARBA00022683"/>
    </source>
</evidence>
<comment type="subcellular location">
    <subcellularLocation>
        <location evidence="1">Cell membrane</location>
        <topology evidence="1">Multi-pass membrane protein</topology>
    </subcellularLocation>
</comment>
<evidence type="ECO:0000256" key="2">
    <source>
        <dbReference type="ARBA" id="ARBA00022448"/>
    </source>
</evidence>
<comment type="caution">
    <text evidence="13">The sequence shown here is derived from an EMBL/GenBank/DDBJ whole genome shotgun (WGS) entry which is preliminary data.</text>
</comment>
<accession>A0A1S8TFW4</accession>
<keyword evidence="4" id="KW-0762">Sugar transport</keyword>
<dbReference type="Proteomes" id="UP000190890">
    <property type="component" value="Unassembled WGS sequence"/>
</dbReference>
<evidence type="ECO:0000256" key="3">
    <source>
        <dbReference type="ARBA" id="ARBA00022475"/>
    </source>
</evidence>
<protein>
    <submittedName>
        <fullName evidence="13">PTS system beta-glucoside-specific EIIBCA component</fullName>
    </submittedName>
</protein>
<evidence type="ECO:0000256" key="7">
    <source>
        <dbReference type="ARBA" id="ARBA00022692"/>
    </source>
</evidence>
<dbReference type="GO" id="GO:0090589">
    <property type="term" value="F:protein-phosphocysteine-trehalose phosphotransferase system transporter activity"/>
    <property type="evidence" value="ECO:0007669"/>
    <property type="project" value="TreeGrafter"/>
</dbReference>
<evidence type="ECO:0000259" key="12">
    <source>
        <dbReference type="PROSITE" id="PS51098"/>
    </source>
</evidence>
<dbReference type="PROSITE" id="PS51098">
    <property type="entry name" value="PTS_EIIB_TYPE_1"/>
    <property type="match status" value="1"/>
</dbReference>
<dbReference type="InterPro" id="IPR018113">
    <property type="entry name" value="PTrfase_EIIB_Cys"/>
</dbReference>
<dbReference type="PANTHER" id="PTHR30175:SF1">
    <property type="entry name" value="PTS SYSTEM ARBUTIN-, CELLOBIOSE-, AND SALICIN-SPECIFIC EIIBC COMPONENT-RELATED"/>
    <property type="match status" value="1"/>
</dbReference>
<dbReference type="SUPFAM" id="SSF55604">
    <property type="entry name" value="Glucose permease domain IIB"/>
    <property type="match status" value="1"/>
</dbReference>
<dbReference type="EMBL" id="LZZM01000167">
    <property type="protein sequence ID" value="OOM76700.1"/>
    <property type="molecule type" value="Genomic_DNA"/>
</dbReference>
<dbReference type="GO" id="GO:0016301">
    <property type="term" value="F:kinase activity"/>
    <property type="evidence" value="ECO:0007669"/>
    <property type="project" value="UniProtKB-KW"/>
</dbReference>
<sequence length="97" mass="10675">MDYKKLASTILEKVGGEKNVISVGHCATRLRFNLKDDKKADTDFLKNLKGVVGVVNKGGQYQVVIGSDVRDVYKAILDLGSFNTGESDGEKEKIREL</sequence>
<evidence type="ECO:0000256" key="10">
    <source>
        <dbReference type="ARBA" id="ARBA00023136"/>
    </source>
</evidence>
<evidence type="ECO:0000256" key="5">
    <source>
        <dbReference type="ARBA" id="ARBA00022679"/>
    </source>
</evidence>
<evidence type="ECO:0000313" key="13">
    <source>
        <dbReference type="EMBL" id="OOM76700.1"/>
    </source>
</evidence>
<dbReference type="STRING" id="29367.CLPUN_26400"/>